<gene>
    <name evidence="2" type="ORF">CAP_4225</name>
</gene>
<reference evidence="2 3" key="1">
    <citation type="submission" date="2013-05" db="EMBL/GenBank/DDBJ databases">
        <title>Genome assembly of Chondromyces apiculatus DSM 436.</title>
        <authorList>
            <person name="Sharma G."/>
            <person name="Khatri I."/>
            <person name="Kaur C."/>
            <person name="Mayilraj S."/>
            <person name="Subramanian S."/>
        </authorList>
    </citation>
    <scope>NUCLEOTIDE SEQUENCE [LARGE SCALE GENOMIC DNA]</scope>
    <source>
        <strain evidence="2 3">DSM 436</strain>
    </source>
</reference>
<dbReference type="OrthoDB" id="5519992at2"/>
<protein>
    <submittedName>
        <fullName evidence="2">Uncharacterized protein</fullName>
    </submittedName>
</protein>
<evidence type="ECO:0000313" key="3">
    <source>
        <dbReference type="Proteomes" id="UP000019678"/>
    </source>
</evidence>
<dbReference type="Proteomes" id="UP000019678">
    <property type="component" value="Unassembled WGS sequence"/>
</dbReference>
<comment type="caution">
    <text evidence="2">The sequence shown here is derived from an EMBL/GenBank/DDBJ whole genome shotgun (WGS) entry which is preliminary data.</text>
</comment>
<feature type="region of interest" description="Disordered" evidence="1">
    <location>
        <begin position="1"/>
        <end position="47"/>
    </location>
</feature>
<evidence type="ECO:0000256" key="1">
    <source>
        <dbReference type="SAM" id="MobiDB-lite"/>
    </source>
</evidence>
<accession>A0A017T695</accession>
<dbReference type="RefSeq" id="WP_052375564.1">
    <property type="nucleotide sequence ID" value="NZ_ASRX01000030.1"/>
</dbReference>
<organism evidence="2 3">
    <name type="scientific">Chondromyces apiculatus DSM 436</name>
    <dbReference type="NCBI Taxonomy" id="1192034"/>
    <lineage>
        <taxon>Bacteria</taxon>
        <taxon>Pseudomonadati</taxon>
        <taxon>Myxococcota</taxon>
        <taxon>Polyangia</taxon>
        <taxon>Polyangiales</taxon>
        <taxon>Polyangiaceae</taxon>
        <taxon>Chondromyces</taxon>
    </lineage>
</organism>
<sequence length="182" mass="19199">MGRVSEQESKPAEDPPLNTDRLWILLDRQDPGDSPTSASPPRGPAGRTLVVRDGRKILISVPVERGSTLAAPLRIDQLPWSGARLVVRVSSDATPCAACTEEQLLAACAAGDLGAAGIFAAVREGIARCAERQRLEPHHGVARDSGPVTARTHALLLTPPNARVPTGNPRTDGGDMDLILIV</sequence>
<dbReference type="EMBL" id="ASRX01000030">
    <property type="protein sequence ID" value="EYF04749.1"/>
    <property type="molecule type" value="Genomic_DNA"/>
</dbReference>
<keyword evidence="3" id="KW-1185">Reference proteome</keyword>
<proteinExistence type="predicted"/>
<feature type="compositionally biased region" description="Basic and acidic residues" evidence="1">
    <location>
        <begin position="1"/>
        <end position="13"/>
    </location>
</feature>
<dbReference type="AlphaFoldDB" id="A0A017T695"/>
<evidence type="ECO:0000313" key="2">
    <source>
        <dbReference type="EMBL" id="EYF04749.1"/>
    </source>
</evidence>
<name>A0A017T695_9BACT</name>